<keyword evidence="7 11" id="KW-0862">Zinc</keyword>
<keyword evidence="5" id="KW-0479">Metal-binding</keyword>
<evidence type="ECO:0000259" key="12">
    <source>
        <dbReference type="Pfam" id="PF01435"/>
    </source>
</evidence>
<dbReference type="PANTHER" id="PTHR43221">
    <property type="entry name" value="PROTEASE HTPX"/>
    <property type="match status" value="1"/>
</dbReference>
<comment type="cofactor">
    <cofactor evidence="11">
        <name>Zn(2+)</name>
        <dbReference type="ChEBI" id="CHEBI:29105"/>
    </cofactor>
    <text evidence="11">Binds 1 zinc ion per subunit.</text>
</comment>
<evidence type="ECO:0000313" key="15">
    <source>
        <dbReference type="Proteomes" id="UP000769766"/>
    </source>
</evidence>
<evidence type="ECO:0000256" key="3">
    <source>
        <dbReference type="ARBA" id="ARBA00022670"/>
    </source>
</evidence>
<comment type="similarity">
    <text evidence="11">Belongs to the peptidase M48 family.</text>
</comment>
<gene>
    <name evidence="14" type="ORF">HYY20_05455</name>
</gene>
<proteinExistence type="inferred from homology"/>
<reference evidence="14" key="1">
    <citation type="submission" date="2020-07" db="EMBL/GenBank/DDBJ databases">
        <title>Huge and variable diversity of episymbiotic CPR bacteria and DPANN archaea in groundwater ecosystems.</title>
        <authorList>
            <person name="He C.Y."/>
            <person name="Keren R."/>
            <person name="Whittaker M."/>
            <person name="Farag I.F."/>
            <person name="Doudna J."/>
            <person name="Cate J.H.D."/>
            <person name="Banfield J.F."/>
        </authorList>
    </citation>
    <scope>NUCLEOTIDE SEQUENCE</scope>
    <source>
        <strain evidence="14">NC_groundwater_672_Ag_B-0.1um_62_36</strain>
    </source>
</reference>
<keyword evidence="8" id="KW-1133">Transmembrane helix</keyword>
<name>A0A932CND8_UNCTE</name>
<evidence type="ECO:0000256" key="4">
    <source>
        <dbReference type="ARBA" id="ARBA00022692"/>
    </source>
</evidence>
<dbReference type="CDD" id="cd07325">
    <property type="entry name" value="M48_Ste24p_like"/>
    <property type="match status" value="1"/>
</dbReference>
<comment type="subcellular location">
    <subcellularLocation>
        <location evidence="1">Cell membrane</location>
        <topology evidence="1">Multi-pass membrane protein</topology>
    </subcellularLocation>
</comment>
<dbReference type="GO" id="GO:0005886">
    <property type="term" value="C:plasma membrane"/>
    <property type="evidence" value="ECO:0007669"/>
    <property type="project" value="UniProtKB-SubCell"/>
</dbReference>
<keyword evidence="4" id="KW-0812">Transmembrane</keyword>
<evidence type="ECO:0000256" key="2">
    <source>
        <dbReference type="ARBA" id="ARBA00022475"/>
    </source>
</evidence>
<dbReference type="Proteomes" id="UP000769766">
    <property type="component" value="Unassembled WGS sequence"/>
</dbReference>
<evidence type="ECO:0000256" key="7">
    <source>
        <dbReference type="ARBA" id="ARBA00022833"/>
    </source>
</evidence>
<keyword evidence="6 11" id="KW-0378">Hydrolase</keyword>
<accession>A0A932CND8</accession>
<evidence type="ECO:0000256" key="1">
    <source>
        <dbReference type="ARBA" id="ARBA00004651"/>
    </source>
</evidence>
<feature type="domain" description="Peptidase M48" evidence="12">
    <location>
        <begin position="148"/>
        <end position="333"/>
    </location>
</feature>
<feature type="domain" description="Zinc-ribbon" evidence="13">
    <location>
        <begin position="10"/>
        <end position="32"/>
    </location>
</feature>
<dbReference type="InterPro" id="IPR050083">
    <property type="entry name" value="HtpX_protease"/>
</dbReference>
<sequence>MDPVSAAPAFCTACGQRLNEGSRFCIHCGAALNQGLAAPGPQGSTPVSPFACAECGGYGSRLPPSQIYCPLCRWLRPLCPDYAMDAGVFTWRFDAEAMNTLQSIAPLRAAAHATSERFGRPWFEAALNGVRLSERQLPHVFRAAIYAARVVGLSYLPEIYISGEEMWNGKTLGSDSGAFVALGSVLLNFKGDDLLFILGREMGHARAGHALWRTVTEFVAGRRAQRNIMGEGILQFLNPAKIVESAIDVPLMAWARHSEITADRAGLLVVGKEEVARRVLLQWTLKSFPIYAQLDQDAWREQEEQSEEQTVRMSEWLMSSTPYIAPRLKLLREFTQTEEFRGWRAFIDYWSQQSPPPEPVAAVPSSARPTSSQQADSTTVRLVCAACREPMRVKRSVLQGAETVKVRCPNPKCRKVLEVKPKEPEPPGPDLLDVQD</sequence>
<evidence type="ECO:0000256" key="10">
    <source>
        <dbReference type="ARBA" id="ARBA00023136"/>
    </source>
</evidence>
<dbReference type="PANTHER" id="PTHR43221:SF1">
    <property type="entry name" value="PROTEASE HTPX"/>
    <property type="match status" value="1"/>
</dbReference>
<dbReference type="Pfam" id="PF01435">
    <property type="entry name" value="Peptidase_M48"/>
    <property type="match status" value="1"/>
</dbReference>
<dbReference type="GO" id="GO:0006508">
    <property type="term" value="P:proteolysis"/>
    <property type="evidence" value="ECO:0007669"/>
    <property type="project" value="UniProtKB-KW"/>
</dbReference>
<evidence type="ECO:0000313" key="14">
    <source>
        <dbReference type="EMBL" id="MBI2876309.1"/>
    </source>
</evidence>
<comment type="caution">
    <text evidence="14">The sequence shown here is derived from an EMBL/GenBank/DDBJ whole genome shotgun (WGS) entry which is preliminary data.</text>
</comment>
<evidence type="ECO:0000256" key="9">
    <source>
        <dbReference type="ARBA" id="ARBA00023049"/>
    </source>
</evidence>
<dbReference type="InterPro" id="IPR001915">
    <property type="entry name" value="Peptidase_M48"/>
</dbReference>
<protein>
    <submittedName>
        <fullName evidence="14">M48 family metalloprotease</fullName>
    </submittedName>
</protein>
<dbReference type="AlphaFoldDB" id="A0A932CND8"/>
<evidence type="ECO:0000256" key="6">
    <source>
        <dbReference type="ARBA" id="ARBA00022801"/>
    </source>
</evidence>
<evidence type="ECO:0000256" key="11">
    <source>
        <dbReference type="RuleBase" id="RU003983"/>
    </source>
</evidence>
<organism evidence="14 15">
    <name type="scientific">Tectimicrobiota bacterium</name>
    <dbReference type="NCBI Taxonomy" id="2528274"/>
    <lineage>
        <taxon>Bacteria</taxon>
        <taxon>Pseudomonadati</taxon>
        <taxon>Nitrospinota/Tectimicrobiota group</taxon>
        <taxon>Candidatus Tectimicrobiota</taxon>
    </lineage>
</organism>
<evidence type="ECO:0000256" key="8">
    <source>
        <dbReference type="ARBA" id="ARBA00022989"/>
    </source>
</evidence>
<keyword evidence="10" id="KW-0472">Membrane</keyword>
<dbReference type="GO" id="GO:0046872">
    <property type="term" value="F:metal ion binding"/>
    <property type="evidence" value="ECO:0007669"/>
    <property type="project" value="UniProtKB-KW"/>
</dbReference>
<dbReference type="InterPro" id="IPR026870">
    <property type="entry name" value="Zinc_ribbon_dom"/>
</dbReference>
<keyword evidence="2" id="KW-1003">Cell membrane</keyword>
<dbReference type="Pfam" id="PF13240">
    <property type="entry name" value="Zn_Ribbon_1"/>
    <property type="match status" value="1"/>
</dbReference>
<keyword evidence="9 11" id="KW-0482">Metalloprotease</keyword>
<evidence type="ECO:0000256" key="5">
    <source>
        <dbReference type="ARBA" id="ARBA00022723"/>
    </source>
</evidence>
<dbReference type="GO" id="GO:0004222">
    <property type="term" value="F:metalloendopeptidase activity"/>
    <property type="evidence" value="ECO:0007669"/>
    <property type="project" value="InterPro"/>
</dbReference>
<keyword evidence="3 11" id="KW-0645">Protease</keyword>
<evidence type="ECO:0000259" key="13">
    <source>
        <dbReference type="Pfam" id="PF13240"/>
    </source>
</evidence>
<dbReference type="EMBL" id="JACPRF010000169">
    <property type="protein sequence ID" value="MBI2876309.1"/>
    <property type="molecule type" value="Genomic_DNA"/>
</dbReference>